<feature type="region of interest" description="Disordered" evidence="3">
    <location>
        <begin position="175"/>
        <end position="199"/>
    </location>
</feature>
<evidence type="ECO:0000313" key="5">
    <source>
        <dbReference type="EMBL" id="CAB4256353.1"/>
    </source>
</evidence>
<evidence type="ECO:0000256" key="1">
    <source>
        <dbReference type="ARBA" id="ARBA00022603"/>
    </source>
</evidence>
<dbReference type="OrthoDB" id="271595at2759"/>
<dbReference type="GO" id="GO:0008757">
    <property type="term" value="F:S-adenosylmethionine-dependent methyltransferase activity"/>
    <property type="evidence" value="ECO:0007669"/>
    <property type="project" value="InterPro"/>
</dbReference>
<dbReference type="Gene3D" id="3.40.50.150">
    <property type="entry name" value="Vaccinia Virus protein VP39"/>
    <property type="match status" value="1"/>
</dbReference>
<organism evidence="5 6">
    <name type="scientific">Maudiozyma barnettii</name>
    <dbReference type="NCBI Taxonomy" id="61262"/>
    <lineage>
        <taxon>Eukaryota</taxon>
        <taxon>Fungi</taxon>
        <taxon>Dikarya</taxon>
        <taxon>Ascomycota</taxon>
        <taxon>Saccharomycotina</taxon>
        <taxon>Saccharomycetes</taxon>
        <taxon>Saccharomycetales</taxon>
        <taxon>Saccharomycetaceae</taxon>
        <taxon>Maudiozyma</taxon>
    </lineage>
</organism>
<dbReference type="SUPFAM" id="SSF53335">
    <property type="entry name" value="S-adenosyl-L-methionine-dependent methyltransferases"/>
    <property type="match status" value="1"/>
</dbReference>
<dbReference type="Pfam" id="PF08241">
    <property type="entry name" value="Methyltransf_11"/>
    <property type="match status" value="1"/>
</dbReference>
<dbReference type="AlphaFoldDB" id="A0A8H2ZJW1"/>
<dbReference type="GO" id="GO:0005634">
    <property type="term" value="C:nucleus"/>
    <property type="evidence" value="ECO:0007669"/>
    <property type="project" value="TreeGrafter"/>
</dbReference>
<dbReference type="CDD" id="cd02440">
    <property type="entry name" value="AdoMet_MTases"/>
    <property type="match status" value="1"/>
</dbReference>
<dbReference type="GO" id="GO:0002098">
    <property type="term" value="P:tRNA wobble uridine modification"/>
    <property type="evidence" value="ECO:0007669"/>
    <property type="project" value="TreeGrafter"/>
</dbReference>
<dbReference type="Proteomes" id="UP000644660">
    <property type="component" value="Unassembled WGS sequence"/>
</dbReference>
<keyword evidence="1 5" id="KW-0489">Methyltransferase</keyword>
<feature type="domain" description="Methyltransferase type 11" evidence="4">
    <location>
        <begin position="51"/>
        <end position="143"/>
    </location>
</feature>
<protein>
    <submittedName>
        <fullName evidence="5">Similar to Saccharomyces cerevisiae YML014W TRM9 tRNA methyltransferase</fullName>
    </submittedName>
</protein>
<dbReference type="PANTHER" id="PTHR13069">
    <property type="entry name" value="ALKYLATED DNA REPAIR PROTEIN ALKB HOMOLOG 8"/>
    <property type="match status" value="1"/>
</dbReference>
<dbReference type="GO" id="GO:0106335">
    <property type="term" value="F:tRNA (5-carboxymethyluridine(34)-5-O)-methyltransferase activity"/>
    <property type="evidence" value="ECO:0007669"/>
    <property type="project" value="TreeGrafter"/>
</dbReference>
<name>A0A8H2ZJW1_9SACH</name>
<dbReference type="PANTHER" id="PTHR13069:SF21">
    <property type="entry name" value="ALKYLATED DNA REPAIR PROTEIN ALKB HOMOLOG 8"/>
    <property type="match status" value="1"/>
</dbReference>
<evidence type="ECO:0000256" key="2">
    <source>
        <dbReference type="ARBA" id="ARBA00022679"/>
    </source>
</evidence>
<sequence>MEGSRDAQAKEQEYVHDVYNEIAAHFSETRYKPWPIVTTFLQGRTAGSIGIDVGCGNGKYLGINKDIYILGSDRSDGLIGCAHEIDSGYNVLVADGMNLPHRDNTFDFAISIAVVHHWTTRERRVQAIRHILSKVKSGGQVLIYCWALEQGESRRGYHEGMKQDVMVPWVLHDTKTQTEQKKKNKKSGGDHEKPDLTGVEPKDRAAFVAKWRKERADQRAAEAAQALVEQQKQQQEKDSAASAEQVTKYRFYHLYKEGELEEDCIQAGATVVSNGYERDNWYVVAEKQ</sequence>
<evidence type="ECO:0000313" key="6">
    <source>
        <dbReference type="Proteomes" id="UP000644660"/>
    </source>
</evidence>
<keyword evidence="6" id="KW-1185">Reference proteome</keyword>
<dbReference type="InterPro" id="IPR051422">
    <property type="entry name" value="AlkB_tRNA_MeTrf/Diox"/>
</dbReference>
<dbReference type="GeneID" id="64859426"/>
<evidence type="ECO:0000259" key="4">
    <source>
        <dbReference type="Pfam" id="PF08241"/>
    </source>
</evidence>
<reference evidence="5 6" key="1">
    <citation type="submission" date="2020-05" db="EMBL/GenBank/DDBJ databases">
        <authorList>
            <person name="Casaregola S."/>
            <person name="Devillers H."/>
            <person name="Grondin C."/>
        </authorList>
    </citation>
    <scope>NUCLEOTIDE SEQUENCE [LARGE SCALE GENOMIC DNA]</scope>
    <source>
        <strain evidence="5 6">CLIB 1767</strain>
    </source>
</reference>
<proteinExistence type="predicted"/>
<accession>A0A8H2ZJW1</accession>
<dbReference type="GO" id="GO:0030488">
    <property type="term" value="P:tRNA methylation"/>
    <property type="evidence" value="ECO:0007669"/>
    <property type="project" value="TreeGrafter"/>
</dbReference>
<dbReference type="InterPro" id="IPR029063">
    <property type="entry name" value="SAM-dependent_MTases_sf"/>
</dbReference>
<dbReference type="EMBL" id="CAEFZW010000009">
    <property type="protein sequence ID" value="CAB4256353.1"/>
    <property type="molecule type" value="Genomic_DNA"/>
</dbReference>
<dbReference type="RefSeq" id="XP_041408197.1">
    <property type="nucleotide sequence ID" value="XM_041552263.1"/>
</dbReference>
<comment type="caution">
    <text evidence="5">The sequence shown here is derived from an EMBL/GenBank/DDBJ whole genome shotgun (WGS) entry which is preliminary data.</text>
</comment>
<keyword evidence="2 5" id="KW-0808">Transferase</keyword>
<evidence type="ECO:0000256" key="3">
    <source>
        <dbReference type="SAM" id="MobiDB-lite"/>
    </source>
</evidence>
<dbReference type="GO" id="GO:0005737">
    <property type="term" value="C:cytoplasm"/>
    <property type="evidence" value="ECO:0007669"/>
    <property type="project" value="TreeGrafter"/>
</dbReference>
<dbReference type="GO" id="GO:0000049">
    <property type="term" value="F:tRNA binding"/>
    <property type="evidence" value="ECO:0007669"/>
    <property type="project" value="TreeGrafter"/>
</dbReference>
<dbReference type="InterPro" id="IPR013216">
    <property type="entry name" value="Methyltransf_11"/>
</dbReference>
<gene>
    <name evidence="5" type="ORF">KABA2_09S02706</name>
</gene>